<evidence type="ECO:0000256" key="1">
    <source>
        <dbReference type="ARBA" id="ARBA00022679"/>
    </source>
</evidence>
<dbReference type="RefSeq" id="WP_126378364.1">
    <property type="nucleotide sequence ID" value="NZ_AP017378.1"/>
</dbReference>
<dbReference type="GO" id="GO:0016301">
    <property type="term" value="F:kinase activity"/>
    <property type="evidence" value="ECO:0007669"/>
    <property type="project" value="UniProtKB-KW"/>
</dbReference>
<dbReference type="PROSITE" id="PS00583">
    <property type="entry name" value="PFKB_KINASES_1"/>
    <property type="match status" value="1"/>
</dbReference>
<dbReference type="InterPro" id="IPR011611">
    <property type="entry name" value="PfkB_dom"/>
</dbReference>
<dbReference type="PANTHER" id="PTHR10584">
    <property type="entry name" value="SUGAR KINASE"/>
    <property type="match status" value="1"/>
</dbReference>
<dbReference type="CDD" id="cd01942">
    <property type="entry name" value="ribokinase_group_A"/>
    <property type="match status" value="1"/>
</dbReference>
<feature type="domain" description="Carbohydrate kinase PfkB" evidence="3">
    <location>
        <begin position="41"/>
        <end position="292"/>
    </location>
</feature>
<name>A0A2Z6AYU6_9BACT</name>
<keyword evidence="5" id="KW-1185">Reference proteome</keyword>
<organism evidence="4 5">
    <name type="scientific">Desulfovibrio ferrophilus</name>
    <dbReference type="NCBI Taxonomy" id="241368"/>
    <lineage>
        <taxon>Bacteria</taxon>
        <taxon>Pseudomonadati</taxon>
        <taxon>Thermodesulfobacteriota</taxon>
        <taxon>Desulfovibrionia</taxon>
        <taxon>Desulfovibrionales</taxon>
        <taxon>Desulfovibrionaceae</taxon>
        <taxon>Desulfovibrio</taxon>
    </lineage>
</organism>
<dbReference type="PANTHER" id="PTHR10584:SF166">
    <property type="entry name" value="RIBOKINASE"/>
    <property type="match status" value="1"/>
</dbReference>
<dbReference type="PROSITE" id="PS00584">
    <property type="entry name" value="PFKB_KINASES_2"/>
    <property type="match status" value="1"/>
</dbReference>
<gene>
    <name evidence="4" type="ORF">DFE_1619</name>
</gene>
<dbReference type="InterPro" id="IPR002173">
    <property type="entry name" value="Carboh/pur_kinase_PfkB_CS"/>
</dbReference>
<protein>
    <submittedName>
        <fullName evidence="4">Adenosine kinase</fullName>
    </submittedName>
</protein>
<dbReference type="SUPFAM" id="SSF53613">
    <property type="entry name" value="Ribokinase-like"/>
    <property type="match status" value="1"/>
</dbReference>
<evidence type="ECO:0000313" key="5">
    <source>
        <dbReference type="Proteomes" id="UP000269883"/>
    </source>
</evidence>
<dbReference type="InterPro" id="IPR029056">
    <property type="entry name" value="Ribokinase-like"/>
</dbReference>
<dbReference type="Proteomes" id="UP000269883">
    <property type="component" value="Chromosome"/>
</dbReference>
<accession>A0A2Z6AYU6</accession>
<dbReference type="Gene3D" id="3.40.1190.20">
    <property type="match status" value="1"/>
</dbReference>
<proteinExistence type="predicted"/>
<dbReference type="OrthoDB" id="9779730at2"/>
<reference evidence="4 5" key="1">
    <citation type="journal article" date="2018" name="Sci. Adv.">
        <title>Multi-heme cytochromes provide a pathway for survival in energy-limited environments.</title>
        <authorList>
            <person name="Deng X."/>
            <person name="Dohmae N."/>
            <person name="Nealson K.H."/>
            <person name="Hashimoto K."/>
            <person name="Okamoto A."/>
        </authorList>
    </citation>
    <scope>NUCLEOTIDE SEQUENCE [LARGE SCALE GENOMIC DNA]</scope>
    <source>
        <strain evidence="4 5">IS5</strain>
    </source>
</reference>
<evidence type="ECO:0000313" key="4">
    <source>
        <dbReference type="EMBL" id="BBD08345.1"/>
    </source>
</evidence>
<sequence>MKIYVSGSLAFDRIMSFPGKFADHILADKIHILNVCFVGNGLTERFGGTAGNIAYSLALLGEKPVILSSAGWDFDHYHKRLTDLDLPMEGVHMVDGELTANCHITTDMSDNQITCFNPGAMNERCRYEFNGVNVDEDIAIVSPGNLVDMVELPRKYKQMGLRYIFDPGQNITALAGEDMAECIDGSWALISNDYELEMIVKATGLSRDEIQAKTKNLITTLGEKGSVVYAEDGTVTEVPTAKLEAVVDPTGAGDSYRAGLLKGLSMGLPLAKAAYVGSACAKWSVEKLGTQEHHFSEDEFWTAYEDNFGPRP</sequence>
<dbReference type="AlphaFoldDB" id="A0A2Z6AYU6"/>
<keyword evidence="1" id="KW-0808">Transferase</keyword>
<dbReference type="EMBL" id="AP017378">
    <property type="protein sequence ID" value="BBD08345.1"/>
    <property type="molecule type" value="Genomic_DNA"/>
</dbReference>
<dbReference type="Pfam" id="PF00294">
    <property type="entry name" value="PfkB"/>
    <property type="match status" value="1"/>
</dbReference>
<evidence type="ECO:0000259" key="3">
    <source>
        <dbReference type="Pfam" id="PF00294"/>
    </source>
</evidence>
<keyword evidence="2 4" id="KW-0418">Kinase</keyword>
<dbReference type="KEGG" id="dfl:DFE_1619"/>
<evidence type="ECO:0000256" key="2">
    <source>
        <dbReference type="ARBA" id="ARBA00022777"/>
    </source>
</evidence>